<dbReference type="EMBL" id="JAMKFB020000015">
    <property type="protein sequence ID" value="KAL0174752.1"/>
    <property type="molecule type" value="Genomic_DNA"/>
</dbReference>
<evidence type="ECO:0000313" key="2">
    <source>
        <dbReference type="EMBL" id="KAL0174752.1"/>
    </source>
</evidence>
<gene>
    <name evidence="2" type="ORF">M9458_030720</name>
</gene>
<dbReference type="Proteomes" id="UP001529510">
    <property type="component" value="Unassembled WGS sequence"/>
</dbReference>
<proteinExistence type="predicted"/>
<organism evidence="2 3">
    <name type="scientific">Cirrhinus mrigala</name>
    <name type="common">Mrigala</name>
    <dbReference type="NCBI Taxonomy" id="683832"/>
    <lineage>
        <taxon>Eukaryota</taxon>
        <taxon>Metazoa</taxon>
        <taxon>Chordata</taxon>
        <taxon>Craniata</taxon>
        <taxon>Vertebrata</taxon>
        <taxon>Euteleostomi</taxon>
        <taxon>Actinopterygii</taxon>
        <taxon>Neopterygii</taxon>
        <taxon>Teleostei</taxon>
        <taxon>Ostariophysi</taxon>
        <taxon>Cypriniformes</taxon>
        <taxon>Cyprinidae</taxon>
        <taxon>Labeoninae</taxon>
        <taxon>Labeonini</taxon>
        <taxon>Cirrhinus</taxon>
    </lineage>
</organism>
<feature type="domain" description="DUF4704" evidence="1">
    <location>
        <begin position="2"/>
        <end position="48"/>
    </location>
</feature>
<dbReference type="InterPro" id="IPR031570">
    <property type="entry name" value="NBEA/BDCP_DUF4704"/>
</dbReference>
<feature type="non-terminal residue" evidence="2">
    <location>
        <position position="1"/>
    </location>
</feature>
<feature type="non-terminal residue" evidence="2">
    <location>
        <position position="51"/>
    </location>
</feature>
<evidence type="ECO:0000313" key="3">
    <source>
        <dbReference type="Proteomes" id="UP001529510"/>
    </source>
</evidence>
<reference evidence="2 3" key="1">
    <citation type="submission" date="2024-05" db="EMBL/GenBank/DDBJ databases">
        <title>Genome sequencing and assembly of Indian major carp, Cirrhinus mrigala (Hamilton, 1822).</title>
        <authorList>
            <person name="Mohindra V."/>
            <person name="Chowdhury L.M."/>
            <person name="Lal K."/>
            <person name="Jena J.K."/>
        </authorList>
    </citation>
    <scope>NUCLEOTIDE SEQUENCE [LARGE SCALE GENOMIC DNA]</scope>
    <source>
        <strain evidence="2">CM1030</strain>
        <tissue evidence="2">Blood</tissue>
    </source>
</reference>
<dbReference type="AlphaFoldDB" id="A0ABD0PL47"/>
<protein>
    <recommendedName>
        <fullName evidence="1">DUF4704 domain-containing protein</fullName>
    </recommendedName>
</protein>
<dbReference type="Pfam" id="PF15787">
    <property type="entry name" value="DUF4704"/>
    <property type="match status" value="1"/>
</dbReference>
<evidence type="ECO:0000259" key="1">
    <source>
        <dbReference type="Pfam" id="PF15787"/>
    </source>
</evidence>
<comment type="caution">
    <text evidence="2">The sequence shown here is derived from an EMBL/GenBank/DDBJ whole genome shotgun (WGS) entry which is preliminary data.</text>
</comment>
<keyword evidence="3" id="KW-1185">Reference proteome</keyword>
<sequence>ASRMHITRAVLEQFLAFAKYLNGLTHGAPLLKQLCDHILFNAAIWIHIPAK</sequence>
<name>A0ABD0PL47_CIRMR</name>
<accession>A0ABD0PL47</accession>